<sequence>MIVWLDLLIGEDTHPRRFDGPESLRAYALKMERLSEEAADALLRDGQVGPPLARREYRVRPLVPQIAPTGADTSRADD</sequence>
<protein>
    <submittedName>
        <fullName evidence="1">Uncharacterized protein</fullName>
    </submittedName>
</protein>
<dbReference type="Proteomes" id="UP001458946">
    <property type="component" value="Unassembled WGS sequence"/>
</dbReference>
<reference evidence="1 2" key="1">
    <citation type="submission" date="2024-02" db="EMBL/GenBank/DDBJ databases">
        <title>Deinococcus xinjiangensis NBRC 107630.</title>
        <authorList>
            <person name="Ichikawa N."/>
            <person name="Katano-Makiyama Y."/>
            <person name="Hidaka K."/>
        </authorList>
    </citation>
    <scope>NUCLEOTIDE SEQUENCE [LARGE SCALE GENOMIC DNA]</scope>
    <source>
        <strain evidence="1 2">NBRC 107630</strain>
    </source>
</reference>
<evidence type="ECO:0000313" key="2">
    <source>
        <dbReference type="Proteomes" id="UP001458946"/>
    </source>
</evidence>
<dbReference type="RefSeq" id="WP_353542518.1">
    <property type="nucleotide sequence ID" value="NZ_BAABRN010000025.1"/>
</dbReference>
<accession>A0ABP9VD47</accession>
<comment type="caution">
    <text evidence="1">The sequence shown here is derived from an EMBL/GenBank/DDBJ whole genome shotgun (WGS) entry which is preliminary data.</text>
</comment>
<dbReference type="EMBL" id="BAABRN010000025">
    <property type="protein sequence ID" value="GAA5502551.1"/>
    <property type="molecule type" value="Genomic_DNA"/>
</dbReference>
<organism evidence="1 2">
    <name type="scientific">Deinococcus xinjiangensis</name>
    <dbReference type="NCBI Taxonomy" id="457454"/>
    <lineage>
        <taxon>Bacteria</taxon>
        <taxon>Thermotogati</taxon>
        <taxon>Deinococcota</taxon>
        <taxon>Deinococci</taxon>
        <taxon>Deinococcales</taxon>
        <taxon>Deinococcaceae</taxon>
        <taxon>Deinococcus</taxon>
    </lineage>
</organism>
<keyword evidence="2" id="KW-1185">Reference proteome</keyword>
<name>A0ABP9VD47_9DEIO</name>
<evidence type="ECO:0000313" key="1">
    <source>
        <dbReference type="EMBL" id="GAA5502551.1"/>
    </source>
</evidence>
<gene>
    <name evidence="1" type="ORF">Dxin01_02295</name>
</gene>
<proteinExistence type="predicted"/>